<dbReference type="AlphaFoldDB" id="A0A368JW88"/>
<feature type="domain" description="ATP-grasp" evidence="15">
    <location>
        <begin position="222"/>
        <end position="437"/>
    </location>
</feature>
<evidence type="ECO:0000256" key="1">
    <source>
        <dbReference type="ARBA" id="ARBA00001936"/>
    </source>
</evidence>
<dbReference type="Proteomes" id="UP000253383">
    <property type="component" value="Unassembled WGS sequence"/>
</dbReference>
<dbReference type="OrthoDB" id="9813261at2"/>
<accession>A0A368JW88</accession>
<dbReference type="Pfam" id="PF01820">
    <property type="entry name" value="Dala_Dala_lig_N"/>
    <property type="match status" value="1"/>
</dbReference>
<dbReference type="PANTHER" id="PTHR23132">
    <property type="entry name" value="D-ALANINE--D-ALANINE LIGASE"/>
    <property type="match status" value="1"/>
</dbReference>
<dbReference type="InterPro" id="IPR011095">
    <property type="entry name" value="Dala_Dala_lig_C"/>
</dbReference>
<comment type="caution">
    <text evidence="16">The sequence shown here is derived from an EMBL/GenBank/DDBJ whole genome shotgun (WGS) entry which is preliminary data.</text>
</comment>
<dbReference type="PANTHER" id="PTHR23132:SF23">
    <property type="entry name" value="D-ALANINE--D-ALANINE LIGASE B"/>
    <property type="match status" value="1"/>
</dbReference>
<dbReference type="PROSITE" id="PS50975">
    <property type="entry name" value="ATP_GRASP"/>
    <property type="match status" value="1"/>
</dbReference>
<dbReference type="GO" id="GO:0005524">
    <property type="term" value="F:ATP binding"/>
    <property type="evidence" value="ECO:0007669"/>
    <property type="project" value="UniProtKB-UniRule"/>
</dbReference>
<comment type="cofactor">
    <cofactor evidence="1">
        <name>Mn(2+)</name>
        <dbReference type="ChEBI" id="CHEBI:29035"/>
    </cofactor>
</comment>
<keyword evidence="7 16" id="KW-0436">Ligase</keyword>
<keyword evidence="9 14" id="KW-0067">ATP-binding</keyword>
<evidence type="ECO:0000313" key="16">
    <source>
        <dbReference type="EMBL" id="RCR70471.1"/>
    </source>
</evidence>
<dbReference type="Gene3D" id="3.30.470.20">
    <property type="entry name" value="ATP-grasp fold, B domain"/>
    <property type="match status" value="1"/>
</dbReference>
<dbReference type="GO" id="GO:0008360">
    <property type="term" value="P:regulation of cell shape"/>
    <property type="evidence" value="ECO:0007669"/>
    <property type="project" value="UniProtKB-KW"/>
</dbReference>
<reference evidence="16 17" key="1">
    <citation type="submission" date="2018-07" db="EMBL/GenBank/DDBJ databases">
        <title>Genome analysis of Larkinella rosea.</title>
        <authorList>
            <person name="Zhou Z."/>
            <person name="Wang G."/>
        </authorList>
    </citation>
    <scope>NUCLEOTIDE SEQUENCE [LARGE SCALE GENOMIC DNA]</scope>
    <source>
        <strain evidence="17">zzj9</strain>
    </source>
</reference>
<keyword evidence="6" id="KW-0963">Cytoplasm</keyword>
<dbReference type="GO" id="GO:0009252">
    <property type="term" value="P:peptidoglycan biosynthetic process"/>
    <property type="evidence" value="ECO:0007669"/>
    <property type="project" value="UniProtKB-KW"/>
</dbReference>
<organism evidence="16 17">
    <name type="scientific">Larkinella punicea</name>
    <dbReference type="NCBI Taxonomy" id="2315727"/>
    <lineage>
        <taxon>Bacteria</taxon>
        <taxon>Pseudomonadati</taxon>
        <taxon>Bacteroidota</taxon>
        <taxon>Cytophagia</taxon>
        <taxon>Cytophagales</taxon>
        <taxon>Spirosomataceae</taxon>
        <taxon>Larkinella</taxon>
    </lineage>
</organism>
<evidence type="ECO:0000256" key="6">
    <source>
        <dbReference type="ARBA" id="ARBA00022490"/>
    </source>
</evidence>
<dbReference type="GO" id="GO:0071555">
    <property type="term" value="P:cell wall organization"/>
    <property type="evidence" value="ECO:0007669"/>
    <property type="project" value="UniProtKB-KW"/>
</dbReference>
<comment type="subcellular location">
    <subcellularLocation>
        <location evidence="3">Cytoplasm</location>
    </subcellularLocation>
</comment>
<dbReference type="RefSeq" id="WP_114405041.1">
    <property type="nucleotide sequence ID" value="NZ_QOWE01000004.1"/>
</dbReference>
<proteinExistence type="inferred from homology"/>
<sequence>MKIGIFFGGPSREREVSFAGGRTALAHIDKSLFYPVMVFVDGLGNFILIREEFLSKGSIRAFYPQQTNPTFSVYIESLAGLSDEEREQQISAIGQRIQPQEFSQYFDLAFLAMHGPDCEDGGIQGLLEWYKMPYTGPGLMGSAVGINKILQNELIALVNGQQKKTSVISRPDWDQADKAGVFESLQGLLGLPIVVKAPHQGSSIGVVIVRENDLNQFTKAVDQCFFRQEIDLESWKQFSEDEKTAFVQEVTELDSGIGYPVVIEETGEFIYHPKDLLEKADSWAASGYRTLVIGSANSEDDVLFEEFVSGQEFSCGVIQDDDGTAVALPPTEIYNVTSFDFKSKYQSNTTKKRIPVETSLEHNREIQLSVADVFTRLGMNVCARIDGFLTPDQASEPGKVLLHDPNTIPGMSPTSLIFKQMAEIGLNVTQAITYFIRQSLRERIRTGKDTIRLRQQLADLDGRMADRKNLHLPTEEFLVDTTAEAVDAAWLEAKAWYGFHGAQGQTKPVVVLKTAQDRHELPVNLLFKDTVSEALEALAKPVHLLILETRERARTITERYS</sequence>
<evidence type="ECO:0000259" key="15">
    <source>
        <dbReference type="PROSITE" id="PS50975"/>
    </source>
</evidence>
<dbReference type="InterPro" id="IPR011127">
    <property type="entry name" value="Dala_Dala_lig_N"/>
</dbReference>
<keyword evidence="11" id="KW-0573">Peptidoglycan synthesis</keyword>
<evidence type="ECO:0000256" key="2">
    <source>
        <dbReference type="ARBA" id="ARBA00001946"/>
    </source>
</evidence>
<gene>
    <name evidence="16" type="ORF">DUE52_05820</name>
</gene>
<dbReference type="Gene3D" id="3.30.1490.20">
    <property type="entry name" value="ATP-grasp fold, A domain"/>
    <property type="match status" value="1"/>
</dbReference>
<keyword evidence="12" id="KW-0961">Cell wall biogenesis/degradation</keyword>
<dbReference type="GO" id="GO:0046872">
    <property type="term" value="F:metal ion binding"/>
    <property type="evidence" value="ECO:0007669"/>
    <property type="project" value="InterPro"/>
</dbReference>
<evidence type="ECO:0000256" key="11">
    <source>
        <dbReference type="ARBA" id="ARBA00022984"/>
    </source>
</evidence>
<evidence type="ECO:0000256" key="10">
    <source>
        <dbReference type="ARBA" id="ARBA00022960"/>
    </source>
</evidence>
<evidence type="ECO:0000256" key="9">
    <source>
        <dbReference type="ARBA" id="ARBA00022840"/>
    </source>
</evidence>
<dbReference type="InterPro" id="IPR011761">
    <property type="entry name" value="ATP-grasp"/>
</dbReference>
<evidence type="ECO:0000256" key="12">
    <source>
        <dbReference type="ARBA" id="ARBA00023316"/>
    </source>
</evidence>
<comment type="similarity">
    <text evidence="4">Belongs to the D-alanine--D-alanine ligase family.</text>
</comment>
<protein>
    <recommendedName>
        <fullName evidence="5">D-alanine--D-alanine ligase</fullName>
        <ecNumber evidence="5">6.3.2.4</ecNumber>
    </recommendedName>
</protein>
<evidence type="ECO:0000256" key="13">
    <source>
        <dbReference type="ARBA" id="ARBA00047614"/>
    </source>
</evidence>
<evidence type="ECO:0000256" key="3">
    <source>
        <dbReference type="ARBA" id="ARBA00004496"/>
    </source>
</evidence>
<keyword evidence="10" id="KW-0133">Cell shape</keyword>
<evidence type="ECO:0000256" key="14">
    <source>
        <dbReference type="PROSITE-ProRule" id="PRU00409"/>
    </source>
</evidence>
<dbReference type="SUPFAM" id="SSF52440">
    <property type="entry name" value="PreATP-grasp domain"/>
    <property type="match status" value="1"/>
</dbReference>
<dbReference type="SUPFAM" id="SSF56059">
    <property type="entry name" value="Glutathione synthetase ATP-binding domain-like"/>
    <property type="match status" value="1"/>
</dbReference>
<dbReference type="InterPro" id="IPR000291">
    <property type="entry name" value="D-Ala_lig_Van_CS"/>
</dbReference>
<evidence type="ECO:0000256" key="8">
    <source>
        <dbReference type="ARBA" id="ARBA00022741"/>
    </source>
</evidence>
<evidence type="ECO:0000256" key="4">
    <source>
        <dbReference type="ARBA" id="ARBA00010871"/>
    </source>
</evidence>
<dbReference type="InterPro" id="IPR013815">
    <property type="entry name" value="ATP_grasp_subdomain_1"/>
</dbReference>
<dbReference type="GO" id="GO:0008716">
    <property type="term" value="F:D-alanine-D-alanine ligase activity"/>
    <property type="evidence" value="ECO:0007669"/>
    <property type="project" value="UniProtKB-EC"/>
</dbReference>
<dbReference type="PROSITE" id="PS00843">
    <property type="entry name" value="DALA_DALA_LIGASE_1"/>
    <property type="match status" value="1"/>
</dbReference>
<keyword evidence="8 14" id="KW-0547">Nucleotide-binding</keyword>
<evidence type="ECO:0000256" key="5">
    <source>
        <dbReference type="ARBA" id="ARBA00012216"/>
    </source>
</evidence>
<name>A0A368JW88_9BACT</name>
<dbReference type="InterPro" id="IPR016185">
    <property type="entry name" value="PreATP-grasp_dom_sf"/>
</dbReference>
<evidence type="ECO:0000313" key="17">
    <source>
        <dbReference type="Proteomes" id="UP000253383"/>
    </source>
</evidence>
<dbReference type="Gene3D" id="3.40.50.20">
    <property type="match status" value="1"/>
</dbReference>
<comment type="cofactor">
    <cofactor evidence="2">
        <name>Mg(2+)</name>
        <dbReference type="ChEBI" id="CHEBI:18420"/>
    </cofactor>
</comment>
<dbReference type="EMBL" id="QOWE01000004">
    <property type="protein sequence ID" value="RCR70471.1"/>
    <property type="molecule type" value="Genomic_DNA"/>
</dbReference>
<dbReference type="GO" id="GO:0005737">
    <property type="term" value="C:cytoplasm"/>
    <property type="evidence" value="ECO:0007669"/>
    <property type="project" value="UniProtKB-SubCell"/>
</dbReference>
<comment type="catalytic activity">
    <reaction evidence="13">
        <text>2 D-alanine + ATP = D-alanyl-D-alanine + ADP + phosphate + H(+)</text>
        <dbReference type="Rhea" id="RHEA:11224"/>
        <dbReference type="ChEBI" id="CHEBI:15378"/>
        <dbReference type="ChEBI" id="CHEBI:30616"/>
        <dbReference type="ChEBI" id="CHEBI:43474"/>
        <dbReference type="ChEBI" id="CHEBI:57416"/>
        <dbReference type="ChEBI" id="CHEBI:57822"/>
        <dbReference type="ChEBI" id="CHEBI:456216"/>
        <dbReference type="EC" id="6.3.2.4"/>
    </reaction>
</comment>
<dbReference type="EC" id="6.3.2.4" evidence="5"/>
<keyword evidence="17" id="KW-1185">Reference proteome</keyword>
<dbReference type="Pfam" id="PF07478">
    <property type="entry name" value="Dala_Dala_lig_C"/>
    <property type="match status" value="2"/>
</dbReference>
<evidence type="ECO:0000256" key="7">
    <source>
        <dbReference type="ARBA" id="ARBA00022598"/>
    </source>
</evidence>